<evidence type="ECO:0000313" key="7">
    <source>
        <dbReference type="Proteomes" id="UP000515317"/>
    </source>
</evidence>
<name>A0A6S6QVA8_9HYPH</name>
<dbReference type="InterPro" id="IPR011704">
    <property type="entry name" value="ATPase_dyneun-rel_AAA"/>
</dbReference>
<dbReference type="PANTHER" id="PTHR42759">
    <property type="entry name" value="MOXR FAMILY PROTEIN"/>
    <property type="match status" value="1"/>
</dbReference>
<keyword evidence="3" id="KW-0067">ATP-binding</keyword>
<sequence>MNANMSVNISANMDDYRIASEPYYEESGEECALFEAAFAQKLPVLLKGPTGCGKTRFVEHMAWKLKRPLVTVVCNDDTSAADLTGRWLLDEKGTTWQDGPLTRAARTGAICYLDELVEARADTAVVIHPLTDTRRLLPLDKHNELLRAHPDFLLVVSYNPADRGDHKQLKTSTRQRFCALAFDYPDTERETAIVVRESGIDPEMAARLVALGVRTRRLQGHGLDEGASTRMLVHAGALIGQGVAPADACRMAIAVPLSDDPEITAALLSTVDASF</sequence>
<dbReference type="GO" id="GO:0005524">
    <property type="term" value="F:ATP binding"/>
    <property type="evidence" value="ECO:0007669"/>
    <property type="project" value="UniProtKB-KW"/>
</dbReference>
<reference evidence="6 7" key="1">
    <citation type="submission" date="2020-08" db="EMBL/GenBank/DDBJ databases">
        <title>Genome sequence of Rhizobiales bacterium strain IZ6.</title>
        <authorList>
            <person name="Nakai R."/>
            <person name="Naganuma T."/>
        </authorList>
    </citation>
    <scope>NUCLEOTIDE SEQUENCE [LARGE SCALE GENOMIC DNA]</scope>
    <source>
        <strain evidence="6 7">IZ6</strain>
    </source>
</reference>
<dbReference type="GO" id="GO:0016887">
    <property type="term" value="F:ATP hydrolysis activity"/>
    <property type="evidence" value="ECO:0007669"/>
    <property type="project" value="InterPro"/>
</dbReference>
<dbReference type="InterPro" id="IPR050764">
    <property type="entry name" value="CbbQ/NirQ/NorQ/GpvN"/>
</dbReference>
<dbReference type="SUPFAM" id="SSF52540">
    <property type="entry name" value="P-loop containing nucleoside triphosphate hydrolases"/>
    <property type="match status" value="1"/>
</dbReference>
<dbReference type="Proteomes" id="UP000515317">
    <property type="component" value="Chromosome"/>
</dbReference>
<evidence type="ECO:0000259" key="4">
    <source>
        <dbReference type="Pfam" id="PF07728"/>
    </source>
</evidence>
<evidence type="ECO:0000313" key="6">
    <source>
        <dbReference type="EMBL" id="BCJ91495.1"/>
    </source>
</evidence>
<dbReference type="PANTHER" id="PTHR42759:SF7">
    <property type="entry name" value="DENITRIFICATION REGULATORY PROTEIN NIRQ"/>
    <property type="match status" value="1"/>
</dbReference>
<accession>A0A6S6QVA8</accession>
<proteinExistence type="inferred from homology"/>
<comment type="similarity">
    <text evidence="1">Belongs to the CbbQ/NirQ/NorQ/GpvN family.</text>
</comment>
<evidence type="ECO:0000256" key="3">
    <source>
        <dbReference type="ARBA" id="ARBA00022840"/>
    </source>
</evidence>
<dbReference type="AlphaFoldDB" id="A0A6S6QVA8"/>
<dbReference type="EMBL" id="AP023361">
    <property type="protein sequence ID" value="BCJ91495.1"/>
    <property type="molecule type" value="Genomic_DNA"/>
</dbReference>
<evidence type="ECO:0000256" key="2">
    <source>
        <dbReference type="ARBA" id="ARBA00022741"/>
    </source>
</evidence>
<keyword evidence="7" id="KW-1185">Reference proteome</keyword>
<feature type="domain" description="ATPase dynein-related AAA" evidence="4">
    <location>
        <begin position="43"/>
        <end position="177"/>
    </location>
</feature>
<dbReference type="InterPro" id="IPR027417">
    <property type="entry name" value="P-loop_NTPase"/>
</dbReference>
<dbReference type="Pfam" id="PF07728">
    <property type="entry name" value="AAA_5"/>
    <property type="match status" value="1"/>
</dbReference>
<protein>
    <submittedName>
        <fullName evidence="6">Denitrification regulatory protein NirQ</fullName>
    </submittedName>
</protein>
<dbReference type="InterPro" id="IPR013615">
    <property type="entry name" value="CbbQ_C"/>
</dbReference>
<evidence type="ECO:0000256" key="1">
    <source>
        <dbReference type="ARBA" id="ARBA00009417"/>
    </source>
</evidence>
<dbReference type="Pfam" id="PF08406">
    <property type="entry name" value="CbbQ_C"/>
    <property type="match status" value="1"/>
</dbReference>
<gene>
    <name evidence="6" type="primary">nirQ</name>
    <name evidence="6" type="ORF">IZ6_22300</name>
</gene>
<evidence type="ECO:0000259" key="5">
    <source>
        <dbReference type="Pfam" id="PF08406"/>
    </source>
</evidence>
<feature type="domain" description="CbbQ/NirQ/NorQ C-terminal" evidence="5">
    <location>
        <begin position="190"/>
        <end position="273"/>
    </location>
</feature>
<dbReference type="CDD" id="cd00009">
    <property type="entry name" value="AAA"/>
    <property type="match status" value="1"/>
</dbReference>
<keyword evidence="2" id="KW-0547">Nucleotide-binding</keyword>
<organism evidence="6 7">
    <name type="scientific">Terrihabitans soli</name>
    <dbReference type="NCBI Taxonomy" id="708113"/>
    <lineage>
        <taxon>Bacteria</taxon>
        <taxon>Pseudomonadati</taxon>
        <taxon>Pseudomonadota</taxon>
        <taxon>Alphaproteobacteria</taxon>
        <taxon>Hyphomicrobiales</taxon>
        <taxon>Terrihabitans</taxon>
    </lineage>
</organism>
<dbReference type="Gene3D" id="3.40.50.300">
    <property type="entry name" value="P-loop containing nucleotide triphosphate hydrolases"/>
    <property type="match status" value="1"/>
</dbReference>
<dbReference type="KEGG" id="tso:IZ6_22300"/>